<evidence type="ECO:0000256" key="1">
    <source>
        <dbReference type="SAM" id="Phobius"/>
    </source>
</evidence>
<dbReference type="AlphaFoldDB" id="A0A917DF88"/>
<gene>
    <name evidence="2" type="ORF">GCM10011335_40460</name>
</gene>
<dbReference type="RefSeq" id="WP_188854208.1">
    <property type="nucleotide sequence ID" value="NZ_BMJJ01000011.1"/>
</dbReference>
<reference evidence="2" key="2">
    <citation type="submission" date="2020-09" db="EMBL/GenBank/DDBJ databases">
        <authorList>
            <person name="Sun Q."/>
            <person name="Zhou Y."/>
        </authorList>
    </citation>
    <scope>NUCLEOTIDE SEQUENCE</scope>
    <source>
        <strain evidence="2">CGMCC 1.15493</strain>
    </source>
</reference>
<evidence type="ECO:0008006" key="4">
    <source>
        <dbReference type="Google" id="ProtNLM"/>
    </source>
</evidence>
<keyword evidence="3" id="KW-1185">Reference proteome</keyword>
<accession>A0A917DF88</accession>
<name>A0A917DF88_9HYPH</name>
<feature type="transmembrane region" description="Helical" evidence="1">
    <location>
        <begin position="21"/>
        <end position="44"/>
    </location>
</feature>
<keyword evidence="1" id="KW-1133">Transmembrane helix</keyword>
<dbReference type="EMBL" id="BMJJ01000011">
    <property type="protein sequence ID" value="GGD33357.1"/>
    <property type="molecule type" value="Genomic_DNA"/>
</dbReference>
<evidence type="ECO:0000313" key="2">
    <source>
        <dbReference type="EMBL" id="GGD33357.1"/>
    </source>
</evidence>
<keyword evidence="1" id="KW-0472">Membrane</keyword>
<keyword evidence="1" id="KW-0812">Transmembrane</keyword>
<reference evidence="2" key="1">
    <citation type="journal article" date="2014" name="Int. J. Syst. Evol. Microbiol.">
        <title>Complete genome sequence of Corynebacterium casei LMG S-19264T (=DSM 44701T), isolated from a smear-ripened cheese.</title>
        <authorList>
            <consortium name="US DOE Joint Genome Institute (JGI-PGF)"/>
            <person name="Walter F."/>
            <person name="Albersmeier A."/>
            <person name="Kalinowski J."/>
            <person name="Ruckert C."/>
        </authorList>
    </citation>
    <scope>NUCLEOTIDE SEQUENCE</scope>
    <source>
        <strain evidence="2">CGMCC 1.15493</strain>
    </source>
</reference>
<sequence>MRKLHFSSGSKRRFGRDEAGVVGIEFAFIAPVLVLLLLGSTTLFNLMRDNGRCEKATFTIADLLSRETDVNDTDLANMTQMFLKMTPASAASRTLRMTSIKKAAGKFSVDWSYAVSPLAKMTTTSIPITKLPEIADGDSFVLVETHVSYRPLFSIAGLVSGTHDKMAINRPRFTSAIVKTD</sequence>
<dbReference type="Proteomes" id="UP000613160">
    <property type="component" value="Unassembled WGS sequence"/>
</dbReference>
<comment type="caution">
    <text evidence="2">The sequence shown here is derived from an EMBL/GenBank/DDBJ whole genome shotgun (WGS) entry which is preliminary data.</text>
</comment>
<evidence type="ECO:0000313" key="3">
    <source>
        <dbReference type="Proteomes" id="UP000613160"/>
    </source>
</evidence>
<organism evidence="2 3">
    <name type="scientific">Aureimonas glaciei</name>
    <dbReference type="NCBI Taxonomy" id="1776957"/>
    <lineage>
        <taxon>Bacteria</taxon>
        <taxon>Pseudomonadati</taxon>
        <taxon>Pseudomonadota</taxon>
        <taxon>Alphaproteobacteria</taxon>
        <taxon>Hyphomicrobiales</taxon>
        <taxon>Aurantimonadaceae</taxon>
        <taxon>Aureimonas</taxon>
    </lineage>
</organism>
<proteinExistence type="predicted"/>
<protein>
    <recommendedName>
        <fullName evidence="4">Pilus assembly protein</fullName>
    </recommendedName>
</protein>